<proteinExistence type="predicted"/>
<dbReference type="KEGG" id="mff:MFFC18_09880"/>
<evidence type="ECO:0000313" key="1">
    <source>
        <dbReference type="EMBL" id="QEG21134.1"/>
    </source>
</evidence>
<reference evidence="1 2" key="1">
    <citation type="submission" date="2019-08" db="EMBL/GenBank/DDBJ databases">
        <title>Deep-cultivation of Planctomycetes and their phenomic and genomic characterization uncovers novel biology.</title>
        <authorList>
            <person name="Wiegand S."/>
            <person name="Jogler M."/>
            <person name="Boedeker C."/>
            <person name="Pinto D."/>
            <person name="Vollmers J."/>
            <person name="Rivas-Marin E."/>
            <person name="Kohn T."/>
            <person name="Peeters S.H."/>
            <person name="Heuer A."/>
            <person name="Rast P."/>
            <person name="Oberbeckmann S."/>
            <person name="Bunk B."/>
            <person name="Jeske O."/>
            <person name="Meyerdierks A."/>
            <person name="Storesund J.E."/>
            <person name="Kallscheuer N."/>
            <person name="Luecker S."/>
            <person name="Lage O.M."/>
            <person name="Pohl T."/>
            <person name="Merkel B.J."/>
            <person name="Hornburger P."/>
            <person name="Mueller R.-W."/>
            <person name="Bruemmer F."/>
            <person name="Labrenz M."/>
            <person name="Spormann A.M."/>
            <person name="Op den Camp H."/>
            <person name="Overmann J."/>
            <person name="Amann R."/>
            <person name="Jetten M.S.M."/>
            <person name="Mascher T."/>
            <person name="Medema M.H."/>
            <person name="Devos D.P."/>
            <person name="Kaster A.-K."/>
            <person name="Ovreas L."/>
            <person name="Rohde M."/>
            <person name="Galperin M.Y."/>
            <person name="Jogler C."/>
        </authorList>
    </citation>
    <scope>NUCLEOTIDE SEQUENCE [LARGE SCALE GENOMIC DNA]</scope>
    <source>
        <strain evidence="1 2">FC18</strain>
    </source>
</reference>
<protein>
    <recommendedName>
        <fullName evidence="3">Zinc-binding metallo-peptidase</fullName>
    </recommendedName>
</protein>
<evidence type="ECO:0008006" key="3">
    <source>
        <dbReference type="Google" id="ProtNLM"/>
    </source>
</evidence>
<dbReference type="OrthoDB" id="9773016at2"/>
<dbReference type="Proteomes" id="UP000322214">
    <property type="component" value="Chromosome"/>
</dbReference>
<dbReference type="Gene3D" id="3.40.390.70">
    <property type="match status" value="1"/>
</dbReference>
<dbReference type="InterPro" id="IPR031321">
    <property type="entry name" value="UCP012641"/>
</dbReference>
<dbReference type="Pfam" id="PF15887">
    <property type="entry name" value="Peptidase_Mx"/>
    <property type="match status" value="1"/>
</dbReference>
<organism evidence="1 2">
    <name type="scientific">Mariniblastus fucicola</name>
    <dbReference type="NCBI Taxonomy" id="980251"/>
    <lineage>
        <taxon>Bacteria</taxon>
        <taxon>Pseudomonadati</taxon>
        <taxon>Planctomycetota</taxon>
        <taxon>Planctomycetia</taxon>
        <taxon>Pirellulales</taxon>
        <taxon>Pirellulaceae</taxon>
        <taxon>Mariniblastus</taxon>
    </lineage>
</organism>
<dbReference type="AlphaFoldDB" id="A0A5B9P4F5"/>
<evidence type="ECO:0000313" key="2">
    <source>
        <dbReference type="Proteomes" id="UP000322214"/>
    </source>
</evidence>
<keyword evidence="2" id="KW-1185">Reference proteome</keyword>
<sequence>MSRQTKASKKGRLASDWQRIDSNAASVEAPSWARLKDDQLLDLQINDLGVSLDDNPHLVQMRDQLYSELSSRNLQIKPHVWLSDEWFVPDGIPGIAIPFYMASPRLMRLERKQMLEVEGGSKPWCMRILRHEAGHAIDIAFRLHRRKRYREVFGRYNDPYPEYYRPKPRSKNYVQHLEPWYAQSHPAEDFAETFAVWLQSKSKRQWQQKYQGWKALEKITYVDQLMHDIANKKPPVKSRVKVDPVHKLKHTLRAHYEERHARYDINYPTSFDQDLKKLFTQPAKTRRNKTAAAFLERNRQKFCRQVGQWTGEYQYNINQVIRVMIDRCRSMDLRVPADNRELERDTLLMLTVHTMNYLYRGNHRVAL</sequence>
<gene>
    <name evidence="1" type="ORF">MFFC18_09880</name>
</gene>
<accession>A0A5B9P4F5</accession>
<dbReference type="RefSeq" id="WP_084416715.1">
    <property type="nucleotide sequence ID" value="NZ_CP042912.1"/>
</dbReference>
<name>A0A5B9P4F5_9BACT</name>
<dbReference type="EMBL" id="CP042912">
    <property type="protein sequence ID" value="QEG21134.1"/>
    <property type="molecule type" value="Genomic_DNA"/>
</dbReference>